<sequence length="405" mass="45149">MKKNYVIIGSGIAAISAAKAIRDRDKHGHILIYGDEKNLPYLRIKLSKDLLKGLNDDKILLKKQQWYEENNIKFFRDTRVSKIDAENKLIMTSKGEEISYDKLLIATGSHNRKLPVIGSDKEGAFTLRSILDAKNIKDYLKDKNNVVHIGGGVQGIETAWTLHSKGKEVFIVESGKRLMSRLLDERAFLILKEKIEESGVKFICDAKVDEILGSHKVEAISINNNKILPCDSVIYSIGMIPNTEIVKGTSIKINKGIIVNENMETSIKGIYAAGDVAEFKDNIEGLWIKATEQGGVAGANMAGEDVSYKTSVPVTVFNGFNISLFSMGDVNEGSYDNSIKEEIDKKYIRVFIKDSKIVGAISIADITISKAFKLFIEKEVSLEGIDLNTITIKELILELEKRLRF</sequence>
<accession>A0ABS6F482</accession>
<keyword evidence="3" id="KW-0274">FAD</keyword>
<dbReference type="PANTHER" id="PTHR43429">
    <property type="entry name" value="PYRIDINE NUCLEOTIDE-DISULFIDE OXIDOREDUCTASE DOMAIN-CONTAINING"/>
    <property type="match status" value="1"/>
</dbReference>
<evidence type="ECO:0000259" key="5">
    <source>
        <dbReference type="Pfam" id="PF18267"/>
    </source>
</evidence>
<protein>
    <submittedName>
        <fullName evidence="6">FAD-dependent oxidoreductase</fullName>
    </submittedName>
</protein>
<dbReference type="Pfam" id="PF07992">
    <property type="entry name" value="Pyr_redox_2"/>
    <property type="match status" value="1"/>
</dbReference>
<evidence type="ECO:0000313" key="6">
    <source>
        <dbReference type="EMBL" id="MBU5593073.1"/>
    </source>
</evidence>
<dbReference type="InterPro" id="IPR023753">
    <property type="entry name" value="FAD/NAD-binding_dom"/>
</dbReference>
<feature type="domain" description="NADH-rubredoxin oxidoreductase C-terminal" evidence="5">
    <location>
        <begin position="313"/>
        <end position="379"/>
    </location>
</feature>
<dbReference type="InterPro" id="IPR050260">
    <property type="entry name" value="FAD-bd_OxRdtase"/>
</dbReference>
<evidence type="ECO:0000256" key="1">
    <source>
        <dbReference type="ARBA" id="ARBA00001974"/>
    </source>
</evidence>
<comment type="caution">
    <text evidence="6">The sequence shown here is derived from an EMBL/GenBank/DDBJ whole genome shotgun (WGS) entry which is preliminary data.</text>
</comment>
<evidence type="ECO:0000256" key="2">
    <source>
        <dbReference type="ARBA" id="ARBA00022630"/>
    </source>
</evidence>
<dbReference type="RefSeq" id="WP_216457756.1">
    <property type="nucleotide sequence ID" value="NZ_JAHLQL010000006.1"/>
</dbReference>
<reference evidence="6 7" key="1">
    <citation type="submission" date="2021-06" db="EMBL/GenBank/DDBJ databases">
        <authorList>
            <person name="Sun Q."/>
            <person name="Li D."/>
        </authorList>
    </citation>
    <scope>NUCLEOTIDE SEQUENCE [LARGE SCALE GENOMIC DNA]</scope>
    <source>
        <strain evidence="6 7">MSJ-4</strain>
    </source>
</reference>
<name>A0ABS6F482_9CLOT</name>
<evidence type="ECO:0000259" key="4">
    <source>
        <dbReference type="Pfam" id="PF07992"/>
    </source>
</evidence>
<gene>
    <name evidence="6" type="ORF">KQI89_15085</name>
</gene>
<feature type="domain" description="FAD/NAD(P)-binding" evidence="4">
    <location>
        <begin position="4"/>
        <end position="294"/>
    </location>
</feature>
<evidence type="ECO:0000256" key="3">
    <source>
        <dbReference type="ARBA" id="ARBA00022827"/>
    </source>
</evidence>
<dbReference type="Pfam" id="PF18267">
    <property type="entry name" value="Rubredoxin_C"/>
    <property type="match status" value="1"/>
</dbReference>
<dbReference type="InterPro" id="IPR041575">
    <property type="entry name" value="Rubredoxin_C"/>
</dbReference>
<dbReference type="Proteomes" id="UP000736583">
    <property type="component" value="Unassembled WGS sequence"/>
</dbReference>
<proteinExistence type="predicted"/>
<keyword evidence="2" id="KW-0285">Flavoprotein</keyword>
<dbReference type="EMBL" id="JAHLQL010000006">
    <property type="protein sequence ID" value="MBU5593073.1"/>
    <property type="molecule type" value="Genomic_DNA"/>
</dbReference>
<organism evidence="6 7">
    <name type="scientific">Clostridium simiarum</name>
    <dbReference type="NCBI Taxonomy" id="2841506"/>
    <lineage>
        <taxon>Bacteria</taxon>
        <taxon>Bacillati</taxon>
        <taxon>Bacillota</taxon>
        <taxon>Clostridia</taxon>
        <taxon>Eubacteriales</taxon>
        <taxon>Clostridiaceae</taxon>
        <taxon>Clostridium</taxon>
    </lineage>
</organism>
<evidence type="ECO:0000313" key="7">
    <source>
        <dbReference type="Proteomes" id="UP000736583"/>
    </source>
</evidence>
<dbReference type="PANTHER" id="PTHR43429:SF3">
    <property type="entry name" value="NITRITE REDUCTASE [NAD(P)H]"/>
    <property type="match status" value="1"/>
</dbReference>
<comment type="cofactor">
    <cofactor evidence="1">
        <name>FAD</name>
        <dbReference type="ChEBI" id="CHEBI:57692"/>
    </cofactor>
</comment>
<keyword evidence="7" id="KW-1185">Reference proteome</keyword>